<gene>
    <name evidence="4" type="ORF">VP1G_04545</name>
</gene>
<keyword evidence="1" id="KW-0808">Transferase</keyword>
<dbReference type="AlphaFoldDB" id="A0A194UZX7"/>
<feature type="region of interest" description="Disordered" evidence="2">
    <location>
        <begin position="481"/>
        <end position="532"/>
    </location>
</feature>
<dbReference type="HAMAP" id="MF_01445">
    <property type="entry name" value="TsaD"/>
    <property type="match status" value="1"/>
</dbReference>
<comment type="subunit">
    <text evidence="1">Homodimer.</text>
</comment>
<dbReference type="GO" id="GO:0061711">
    <property type="term" value="F:tRNA N(6)-L-threonylcarbamoyladenine synthase activity"/>
    <property type="evidence" value="ECO:0007669"/>
    <property type="project" value="UniProtKB-EC"/>
</dbReference>
<keyword evidence="1" id="KW-0479">Metal-binding</keyword>
<evidence type="ECO:0000313" key="5">
    <source>
        <dbReference type="Proteomes" id="UP000078576"/>
    </source>
</evidence>
<comment type="cofactor">
    <cofactor evidence="1">
        <name>a divalent metal cation</name>
        <dbReference type="ChEBI" id="CHEBI:60240"/>
    </cofactor>
    <text evidence="1">Binds 1 divalent metal cation per subunit.</text>
</comment>
<dbReference type="GO" id="GO:0072670">
    <property type="term" value="P:mitochondrial tRNA threonylcarbamoyladenosine modification"/>
    <property type="evidence" value="ECO:0007669"/>
    <property type="project" value="TreeGrafter"/>
</dbReference>
<dbReference type="InterPro" id="IPR043129">
    <property type="entry name" value="ATPase_NBD"/>
</dbReference>
<feature type="region of interest" description="Disordered" evidence="2">
    <location>
        <begin position="685"/>
        <end position="718"/>
    </location>
</feature>
<dbReference type="InterPro" id="IPR022450">
    <property type="entry name" value="TsaD"/>
</dbReference>
<dbReference type="STRING" id="694573.A0A194UZX7"/>
<dbReference type="GO" id="GO:0005739">
    <property type="term" value="C:mitochondrion"/>
    <property type="evidence" value="ECO:0007669"/>
    <property type="project" value="UniProtKB-SubCell"/>
</dbReference>
<sequence length="762" mass="84188">MARLRALNGLTPRPSLSLGLRARRVQAYAPLRCIRYRSTFYTLGIETSCDDTCVALLRKKESGTTVLFHERITCANKQHEGIHPLEAVESHTRNLPKLIEKALRYVGKEYGRRFVPPKTDSTMASPPGAPNVLYRPDLIAVTRGPGMKACLSIGISMAKALSVALSVPLIGVHHMQAHALTPHMEAEFTRGSGGKASLPEYPFLTLLVSGGHTMLVYTTSSVDHRILASTQRGCVNPQEKASHVAIGDMLDKCARVIVPEAAIPSWETVVYAQTLEHFVMNTKYCSSMDWAYNAPEKRQNEIEIYQSKAGWVLPPPLRLSREMKFDFSGLGGMVRSIMQDKPDMPRVERAELGYHTMRLAFEHLGSRVILAMENDAELLANPPKHLILSGGVASNKFLRKVISKMLKARGFGDTEVTAPAPKWCTDNAAMIAYAGTEMYRSGWTTDNAFLPKSEWPIEQIIADTDCWIKKDEVTLFEPDLGETGAQQGEPSKTKLPDVKPTKAETAKAKPAKAETAKAKPAKVEPAKANTAKADSAKVTPAIVNLEDEFAKARHDGRSKMFGDETPEERRLRRVQRKLERLLTSQEPVRRVSANPSVLKPPSTPRPLAMPREALPPRRAPALPFQRPGIMRRLNQKPAESAADELVAAESKLLAARSFRSHKTFRFSAPMQPPVDNRMKIDQAGKVETGGHGHVRARRAERAKAPRPTVGKSGEDVEKEKQMVRLLRPLPPHADDVNPLIKPTSDTGALQKGLSVLKRWAGL</sequence>
<dbReference type="PANTHER" id="PTHR11735">
    <property type="entry name" value="TRNA N6-ADENOSINE THREONYLCARBAMOYLTRANSFERASE"/>
    <property type="match status" value="1"/>
</dbReference>
<organism evidence="4 5">
    <name type="scientific">Cytospora mali</name>
    <name type="common">Apple Valsa canker fungus</name>
    <name type="synonym">Valsa mali</name>
    <dbReference type="NCBI Taxonomy" id="578113"/>
    <lineage>
        <taxon>Eukaryota</taxon>
        <taxon>Fungi</taxon>
        <taxon>Dikarya</taxon>
        <taxon>Ascomycota</taxon>
        <taxon>Pezizomycotina</taxon>
        <taxon>Sordariomycetes</taxon>
        <taxon>Sordariomycetidae</taxon>
        <taxon>Diaporthales</taxon>
        <taxon>Cytosporaceae</taxon>
        <taxon>Cytospora</taxon>
    </lineage>
</organism>
<dbReference type="GO" id="GO:0046872">
    <property type="term" value="F:metal ion binding"/>
    <property type="evidence" value="ECO:0007669"/>
    <property type="project" value="UniProtKB-KW"/>
</dbReference>
<feature type="region of interest" description="Disordered" evidence="2">
    <location>
        <begin position="580"/>
        <end position="627"/>
    </location>
</feature>
<dbReference type="Gene3D" id="3.30.420.40">
    <property type="match status" value="2"/>
</dbReference>
<dbReference type="EMBL" id="KN714697">
    <property type="protein sequence ID" value="KUI57219.1"/>
    <property type="molecule type" value="Genomic_DNA"/>
</dbReference>
<feature type="region of interest" description="Disordered" evidence="2">
    <location>
        <begin position="727"/>
        <end position="746"/>
    </location>
</feature>
<evidence type="ECO:0000256" key="1">
    <source>
        <dbReference type="HAMAP-Rule" id="MF_03179"/>
    </source>
</evidence>
<keyword evidence="1" id="KW-0819">tRNA processing</keyword>
<comment type="similarity">
    <text evidence="1">Belongs to the KAE1 / TsaD family.</text>
</comment>
<name>A0A194UZX7_CYTMA</name>
<dbReference type="PANTHER" id="PTHR11735:SF6">
    <property type="entry name" value="TRNA N6-ADENOSINE THREONYLCARBAMOYLTRANSFERASE, MITOCHONDRIAL"/>
    <property type="match status" value="1"/>
</dbReference>
<evidence type="ECO:0000256" key="2">
    <source>
        <dbReference type="SAM" id="MobiDB-lite"/>
    </source>
</evidence>
<comment type="catalytic activity">
    <reaction evidence="1">
        <text>L-threonylcarbamoyladenylate + adenosine(37) in tRNA = N(6)-L-threonylcarbamoyladenosine(37) in tRNA + AMP + H(+)</text>
        <dbReference type="Rhea" id="RHEA:37059"/>
        <dbReference type="Rhea" id="RHEA-COMP:10162"/>
        <dbReference type="Rhea" id="RHEA-COMP:10163"/>
        <dbReference type="ChEBI" id="CHEBI:15378"/>
        <dbReference type="ChEBI" id="CHEBI:73682"/>
        <dbReference type="ChEBI" id="CHEBI:74411"/>
        <dbReference type="ChEBI" id="CHEBI:74418"/>
        <dbReference type="ChEBI" id="CHEBI:456215"/>
        <dbReference type="EC" id="2.3.1.234"/>
    </reaction>
</comment>
<feature type="compositionally biased region" description="Basic and acidic residues" evidence="2">
    <location>
        <begin position="491"/>
        <end position="525"/>
    </location>
</feature>
<feature type="domain" description="Gcp-like" evidence="3">
    <location>
        <begin position="137"/>
        <end position="433"/>
    </location>
</feature>
<keyword evidence="1" id="KW-0012">Acyltransferase</keyword>
<evidence type="ECO:0000313" key="4">
    <source>
        <dbReference type="EMBL" id="KUI57219.1"/>
    </source>
</evidence>
<comment type="subcellular location">
    <subcellularLocation>
        <location evidence="1">Mitochondrion</location>
    </subcellularLocation>
</comment>
<evidence type="ECO:0000259" key="3">
    <source>
        <dbReference type="Pfam" id="PF00814"/>
    </source>
</evidence>
<comment type="function">
    <text evidence="1">Required for the formation of a threonylcarbamoyl group on adenosine at position 37 (t(6)A37) in mitochondrial tRNAs that read codons beginning with adenine. Probably involved in the transfer of the threonylcarbamoyl moiety of threonylcarbamoyl-AMP (TC-AMP) to the N6 group of A37. Involved in mitochondrial genome maintenance.</text>
</comment>
<dbReference type="Proteomes" id="UP000078576">
    <property type="component" value="Unassembled WGS sequence"/>
</dbReference>
<dbReference type="OrthoDB" id="10259622at2759"/>
<dbReference type="Pfam" id="PF00814">
    <property type="entry name" value="TsaD"/>
    <property type="match status" value="1"/>
</dbReference>
<reference evidence="5" key="1">
    <citation type="submission" date="2014-12" db="EMBL/GenBank/DDBJ databases">
        <title>Genome Sequence of Valsa Canker Pathogens Uncovers a Specific Adaption of Colonization on Woody Bark.</title>
        <authorList>
            <person name="Yin Z."/>
            <person name="Liu H."/>
            <person name="Gao X."/>
            <person name="Li Z."/>
            <person name="Song N."/>
            <person name="Ke X."/>
            <person name="Dai Q."/>
            <person name="Wu Y."/>
            <person name="Sun Y."/>
            <person name="Xu J.-R."/>
            <person name="Kang Z.K."/>
            <person name="Wang L."/>
            <person name="Huang L."/>
        </authorList>
    </citation>
    <scope>NUCLEOTIDE SEQUENCE [LARGE SCALE GENOMIC DNA]</scope>
    <source>
        <strain evidence="5">SXYL134</strain>
    </source>
</reference>
<proteinExistence type="inferred from homology"/>
<accession>A0A194UZX7</accession>
<keyword evidence="1" id="KW-0496">Mitochondrion</keyword>
<keyword evidence="5" id="KW-1185">Reference proteome</keyword>
<dbReference type="SUPFAM" id="SSF53067">
    <property type="entry name" value="Actin-like ATPase domain"/>
    <property type="match status" value="1"/>
</dbReference>
<dbReference type="InterPro" id="IPR000905">
    <property type="entry name" value="Gcp-like_dom"/>
</dbReference>
<protein>
    <submittedName>
        <fullName evidence="4">tRNA N6-adenosine threonylcarbamoyltransferase, mitochondrial</fullName>
    </submittedName>
</protein>